<evidence type="ECO:0000256" key="16">
    <source>
        <dbReference type="ARBA" id="ARBA00023242"/>
    </source>
</evidence>
<dbReference type="GO" id="GO:0007019">
    <property type="term" value="P:microtubule depolymerization"/>
    <property type="evidence" value="ECO:0007669"/>
    <property type="project" value="TreeGrafter"/>
</dbReference>
<dbReference type="GO" id="GO:0000776">
    <property type="term" value="C:kinetochore"/>
    <property type="evidence" value="ECO:0007669"/>
    <property type="project" value="UniProtKB-KW"/>
</dbReference>
<evidence type="ECO:0000256" key="1">
    <source>
        <dbReference type="ARBA" id="ARBA00004123"/>
    </source>
</evidence>
<dbReference type="Ensembl" id="ENSCPGT00000019146.1">
    <property type="protein sequence ID" value="ENSCPGP00000017500.1"/>
    <property type="gene ID" value="ENSCPGG00000012254.1"/>
</dbReference>
<keyword evidence="24" id="KW-1185">Reference proteome</keyword>
<evidence type="ECO:0000256" key="6">
    <source>
        <dbReference type="ARBA" id="ARBA00022618"/>
    </source>
</evidence>
<dbReference type="PANTHER" id="PTHR47971:SF25">
    <property type="entry name" value="KINESIN-LIKE PROTEIN KIF2C"/>
    <property type="match status" value="1"/>
</dbReference>
<accession>A0A8C3K3F1</accession>
<dbReference type="PRINTS" id="PR00380">
    <property type="entry name" value="KINESINHEAVY"/>
</dbReference>
<keyword evidence="9" id="KW-0498">Mitosis</keyword>
<keyword evidence="11" id="KW-0995">Kinetochore</keyword>
<evidence type="ECO:0000256" key="19">
    <source>
        <dbReference type="ARBA" id="ARBA00061030"/>
    </source>
</evidence>
<evidence type="ECO:0000256" key="21">
    <source>
        <dbReference type="RuleBase" id="RU000394"/>
    </source>
</evidence>
<keyword evidence="12 20" id="KW-0067">ATP-binding</keyword>
<keyword evidence="18" id="KW-0137">Centromere</keyword>
<dbReference type="GO" id="GO:0051301">
    <property type="term" value="P:cell division"/>
    <property type="evidence" value="ECO:0007669"/>
    <property type="project" value="UniProtKB-KW"/>
</dbReference>
<evidence type="ECO:0000256" key="3">
    <source>
        <dbReference type="ARBA" id="ARBA00004629"/>
    </source>
</evidence>
<dbReference type="GO" id="GO:0003777">
    <property type="term" value="F:microtubule motor activity"/>
    <property type="evidence" value="ECO:0007669"/>
    <property type="project" value="InterPro"/>
</dbReference>
<keyword evidence="8 20" id="KW-0547">Nucleotide-binding</keyword>
<dbReference type="InterPro" id="IPR019821">
    <property type="entry name" value="Kinesin_motor_CS"/>
</dbReference>
<dbReference type="GO" id="GO:0005874">
    <property type="term" value="C:microtubule"/>
    <property type="evidence" value="ECO:0007669"/>
    <property type="project" value="UniProtKB-KW"/>
</dbReference>
<evidence type="ECO:0000256" key="8">
    <source>
        <dbReference type="ARBA" id="ARBA00022741"/>
    </source>
</evidence>
<keyword evidence="15" id="KW-0206">Cytoskeleton</keyword>
<evidence type="ECO:0000313" key="23">
    <source>
        <dbReference type="Ensembl" id="ENSCPGP00000017500.1"/>
    </source>
</evidence>
<keyword evidence="6" id="KW-0132">Cell division</keyword>
<evidence type="ECO:0000256" key="18">
    <source>
        <dbReference type="ARBA" id="ARBA00023328"/>
    </source>
</evidence>
<protein>
    <recommendedName>
        <fullName evidence="21">Kinesin-like protein</fullName>
    </recommendedName>
</protein>
<dbReference type="Pfam" id="PF00225">
    <property type="entry name" value="Kinesin"/>
    <property type="match status" value="1"/>
</dbReference>
<evidence type="ECO:0000256" key="20">
    <source>
        <dbReference type="PROSITE-ProRule" id="PRU00283"/>
    </source>
</evidence>
<dbReference type="Gene3D" id="3.40.850.10">
    <property type="entry name" value="Kinesin motor domain"/>
    <property type="match status" value="1"/>
</dbReference>
<keyword evidence="5" id="KW-0963">Cytoplasm</keyword>
<keyword evidence="14 20" id="KW-0505">Motor protein</keyword>
<dbReference type="GO" id="GO:0005524">
    <property type="term" value="F:ATP binding"/>
    <property type="evidence" value="ECO:0007669"/>
    <property type="project" value="UniProtKB-UniRule"/>
</dbReference>
<evidence type="ECO:0000256" key="13">
    <source>
        <dbReference type="ARBA" id="ARBA00023054"/>
    </source>
</evidence>
<evidence type="ECO:0000313" key="24">
    <source>
        <dbReference type="Proteomes" id="UP000694419"/>
    </source>
</evidence>
<keyword evidence="17" id="KW-0131">Cell cycle</keyword>
<dbReference type="PANTHER" id="PTHR47971">
    <property type="entry name" value="KINESIN-RELATED PROTEIN 6"/>
    <property type="match status" value="1"/>
</dbReference>
<evidence type="ECO:0000256" key="5">
    <source>
        <dbReference type="ARBA" id="ARBA00022490"/>
    </source>
</evidence>
<dbReference type="PROSITE" id="PS50067">
    <property type="entry name" value="KINESIN_MOTOR_2"/>
    <property type="match status" value="1"/>
</dbReference>
<evidence type="ECO:0000256" key="2">
    <source>
        <dbReference type="ARBA" id="ARBA00004245"/>
    </source>
</evidence>
<evidence type="ECO:0000256" key="4">
    <source>
        <dbReference type="ARBA" id="ARBA00022454"/>
    </source>
</evidence>
<dbReference type="InterPro" id="IPR036961">
    <property type="entry name" value="Kinesin_motor_dom_sf"/>
</dbReference>
<dbReference type="GO" id="GO:0007018">
    <property type="term" value="P:microtubule-based movement"/>
    <property type="evidence" value="ECO:0007669"/>
    <property type="project" value="InterPro"/>
</dbReference>
<evidence type="ECO:0000256" key="14">
    <source>
        <dbReference type="ARBA" id="ARBA00023175"/>
    </source>
</evidence>
<evidence type="ECO:0000256" key="11">
    <source>
        <dbReference type="ARBA" id="ARBA00022838"/>
    </source>
</evidence>
<keyword evidence="4" id="KW-0158">Chromosome</keyword>
<dbReference type="SMART" id="SM00129">
    <property type="entry name" value="KISc"/>
    <property type="match status" value="1"/>
</dbReference>
<dbReference type="GO" id="GO:0008017">
    <property type="term" value="F:microtubule binding"/>
    <property type="evidence" value="ECO:0007669"/>
    <property type="project" value="InterPro"/>
</dbReference>
<keyword evidence="10" id="KW-0159">Chromosome partition</keyword>
<organism evidence="23 24">
    <name type="scientific">Calidris pygmaea</name>
    <name type="common">Spoon-billed sandpiper</name>
    <dbReference type="NCBI Taxonomy" id="425635"/>
    <lineage>
        <taxon>Eukaryota</taxon>
        <taxon>Metazoa</taxon>
        <taxon>Chordata</taxon>
        <taxon>Craniata</taxon>
        <taxon>Vertebrata</taxon>
        <taxon>Euteleostomi</taxon>
        <taxon>Archelosauria</taxon>
        <taxon>Archosauria</taxon>
        <taxon>Dinosauria</taxon>
        <taxon>Saurischia</taxon>
        <taxon>Theropoda</taxon>
        <taxon>Coelurosauria</taxon>
        <taxon>Aves</taxon>
        <taxon>Neognathae</taxon>
        <taxon>Neoaves</taxon>
        <taxon>Charadriiformes</taxon>
        <taxon>Scolopacidae</taxon>
        <taxon>Calidris</taxon>
    </lineage>
</organism>
<dbReference type="InterPro" id="IPR001752">
    <property type="entry name" value="Kinesin_motor_dom"/>
</dbReference>
<dbReference type="GO" id="GO:0005634">
    <property type="term" value="C:nucleus"/>
    <property type="evidence" value="ECO:0007669"/>
    <property type="project" value="UniProtKB-SubCell"/>
</dbReference>
<comment type="subcellular location">
    <subcellularLocation>
        <location evidence="3">Chromosome</location>
        <location evidence="3">Centromere</location>
        <location evidence="3">Kinetochore</location>
    </subcellularLocation>
    <subcellularLocation>
        <location evidence="2">Cytoplasm</location>
        <location evidence="2">Cytoskeleton</location>
    </subcellularLocation>
    <subcellularLocation>
        <location evidence="1">Nucleus</location>
    </subcellularLocation>
</comment>
<evidence type="ECO:0000256" key="10">
    <source>
        <dbReference type="ARBA" id="ARBA00022829"/>
    </source>
</evidence>
<dbReference type="PROSITE" id="PS00411">
    <property type="entry name" value="KINESIN_MOTOR_1"/>
    <property type="match status" value="1"/>
</dbReference>
<comment type="similarity">
    <text evidence="19">Belongs to the TRAFAC class myosin-kinesin ATPase superfamily. Kinesin family. KIN-13 subfamily.</text>
</comment>
<dbReference type="Proteomes" id="UP000694419">
    <property type="component" value="Unplaced"/>
</dbReference>
<dbReference type="FunFam" id="3.40.850.10:FF:000012">
    <property type="entry name" value="Kinesin-like protein"/>
    <property type="match status" value="1"/>
</dbReference>
<reference evidence="23" key="2">
    <citation type="submission" date="2025-09" db="UniProtKB">
        <authorList>
            <consortium name="Ensembl"/>
        </authorList>
    </citation>
    <scope>IDENTIFICATION</scope>
</reference>
<dbReference type="InterPro" id="IPR027640">
    <property type="entry name" value="Kinesin-like_fam"/>
</dbReference>
<evidence type="ECO:0000256" key="7">
    <source>
        <dbReference type="ARBA" id="ARBA00022701"/>
    </source>
</evidence>
<dbReference type="CDD" id="cd01367">
    <property type="entry name" value="KISc_KIF2_like"/>
    <property type="match status" value="1"/>
</dbReference>
<keyword evidence="13" id="KW-0175">Coiled coil</keyword>
<dbReference type="InterPro" id="IPR027417">
    <property type="entry name" value="P-loop_NTPase"/>
</dbReference>
<dbReference type="AlphaFoldDB" id="A0A8C3K3F1"/>
<feature type="domain" description="Kinesin motor" evidence="22">
    <location>
        <begin position="50"/>
        <end position="380"/>
    </location>
</feature>
<keyword evidence="16" id="KW-0539">Nucleus</keyword>
<dbReference type="GO" id="GO:0007059">
    <property type="term" value="P:chromosome segregation"/>
    <property type="evidence" value="ECO:0007669"/>
    <property type="project" value="UniProtKB-KW"/>
</dbReference>
<evidence type="ECO:0000256" key="9">
    <source>
        <dbReference type="ARBA" id="ARBA00022776"/>
    </source>
</evidence>
<evidence type="ECO:0000256" key="15">
    <source>
        <dbReference type="ARBA" id="ARBA00023212"/>
    </source>
</evidence>
<name>A0A8C3K3F1_9CHAR</name>
<reference evidence="23" key="1">
    <citation type="submission" date="2025-08" db="UniProtKB">
        <authorList>
            <consortium name="Ensembl"/>
        </authorList>
    </citation>
    <scope>IDENTIFICATION</scope>
</reference>
<proteinExistence type="inferred from homology"/>
<feature type="binding site" evidence="20">
    <location>
        <begin position="140"/>
        <end position="147"/>
    </location>
    <ligand>
        <name>ATP</name>
        <dbReference type="ChEBI" id="CHEBI:30616"/>
    </ligand>
</feature>
<evidence type="ECO:0000256" key="17">
    <source>
        <dbReference type="ARBA" id="ARBA00023306"/>
    </source>
</evidence>
<keyword evidence="7 21" id="KW-0493">Microtubule</keyword>
<dbReference type="SUPFAM" id="SSF52540">
    <property type="entry name" value="P-loop containing nucleoside triphosphate hydrolases"/>
    <property type="match status" value="1"/>
</dbReference>
<sequence>VREMEKMKNKREEKRAQMNEIRTKQAQEFDGSCPNWEFAQMIKEFRATLDCRCNWEIRPLNKQELLKKECDVITVPSKCVLLVHEPKHKVDLTKYLETQAFRFDFSFDESSSNEMVYRFTARPLVETIFEGGKATCFAYGQTGSGKTHTMGGDFSGRVQNASKGIYAFASQDVFLLLNQPRYRSQNLEVYVTFFEIYNGKVFDLLNKKAKLRVLEDGKQQVQVVGLQEKQVHCAEDVFKMIEIGTASRTSGQTFANASSSRSHACFQIILRRGGKLIGKFSLVDLAGNERGADTCSADRQTRMEGAEINKSLLALKECIRALGQNKSHTPFRESKLTQVLRDSFIGTNSRTCMIAMISPGMSSCEYTLNTLRYADRVKELSPHSGGGEAQNQMETEETLTVGEGSGYNDEEEDISPHMSNFCEALTQITEREEKAVEQLRELRQVCGRGESNPGFYKHLAFSEPSALPCHSSFTETLDALRAAMQLEEQASKQMSQQRR</sequence>
<evidence type="ECO:0000259" key="22">
    <source>
        <dbReference type="PROSITE" id="PS50067"/>
    </source>
</evidence>
<evidence type="ECO:0000256" key="12">
    <source>
        <dbReference type="ARBA" id="ARBA00022840"/>
    </source>
</evidence>